<accession>A0A0F7KDQ7</accession>
<dbReference type="Proteomes" id="UP000034156">
    <property type="component" value="Chromosome"/>
</dbReference>
<dbReference type="RefSeq" id="WP_046848978.1">
    <property type="nucleotide sequence ID" value="NZ_CP011451.1"/>
</dbReference>
<dbReference type="OrthoDB" id="9153906at2"/>
<reference evidence="2 4" key="3">
    <citation type="submission" date="2019-07" db="EMBL/GenBank/DDBJ databases">
        <title>Active sludge and wastewater microbial communities from Klosterneuburg, Austria.</title>
        <authorList>
            <person name="Wagner M."/>
        </authorList>
    </citation>
    <scope>NUCLEOTIDE SEQUENCE [LARGE SCALE GENOMIC DNA]</scope>
    <source>
        <strain evidence="2 4">Nm2</strain>
    </source>
</reference>
<gene>
    <name evidence="1" type="ORF">AAW31_02190</name>
    <name evidence="2" type="ORF">BCL69_104027</name>
</gene>
<evidence type="ECO:0000313" key="3">
    <source>
        <dbReference type="Proteomes" id="UP000034156"/>
    </source>
</evidence>
<protein>
    <submittedName>
        <fullName evidence="1">Uncharacterized protein</fullName>
    </submittedName>
</protein>
<dbReference type="EMBL" id="VNHT01000040">
    <property type="protein sequence ID" value="TYP83901.1"/>
    <property type="molecule type" value="Genomic_DNA"/>
</dbReference>
<keyword evidence="3" id="KW-1185">Reference proteome</keyword>
<dbReference type="PATRIC" id="fig|44574.3.peg.524"/>
<reference evidence="1 3" key="2">
    <citation type="journal article" date="2016" name="Genome Announc.">
        <title>Genome Sequence of Nitrosomonas communis Strain Nm2, a Mesophilic Ammonia-Oxidizing Bacterium Isolated from Mediterranean Soil.</title>
        <authorList>
            <person name="Kozlowski J.A."/>
            <person name="Kits K.D."/>
            <person name="Stein L.Y."/>
        </authorList>
    </citation>
    <scope>NUCLEOTIDE SEQUENCE [LARGE SCALE GENOMIC DNA]</scope>
    <source>
        <strain evidence="1 3">Nm2</strain>
    </source>
</reference>
<sequence length="307" mass="34627">MEKNATHTPIYTKTQGGVIVQTGNSSNFTMRDSSAYLAIKQRGLELQELYRKNDLVVHPESYLSKLIEDTAMLSDAWLCNDEGHMKISYLFSASQLNRIATAALPLRVSEQAKEYLSALLIGSLDLLNRERSKAKDTLWELELWQALARMGMHATLEEPDIVVSFDGARIGIACKKFYSENNVSKVLSQAVSQLEGNFDFGMIAINLDDLTPPNNILKATSIDQMLEMISQLNFSFIRRHERHFRKYLEPGRAIAAFVSTSVISDVITAKPRFNNSRQSTLWTIPELSSKKAEQMRNFFNAVNSAHV</sequence>
<evidence type="ECO:0000313" key="1">
    <source>
        <dbReference type="EMBL" id="AKH36879.1"/>
    </source>
</evidence>
<dbReference type="AlphaFoldDB" id="A0A0F7KDQ7"/>
<dbReference type="KEGG" id="nco:AAW31_02190"/>
<dbReference type="EMBL" id="CP011451">
    <property type="protein sequence ID" value="AKH36879.1"/>
    <property type="molecule type" value="Genomic_DNA"/>
</dbReference>
<organism evidence="1 3">
    <name type="scientific">Nitrosomonas communis</name>
    <dbReference type="NCBI Taxonomy" id="44574"/>
    <lineage>
        <taxon>Bacteria</taxon>
        <taxon>Pseudomonadati</taxon>
        <taxon>Pseudomonadota</taxon>
        <taxon>Betaproteobacteria</taxon>
        <taxon>Nitrosomonadales</taxon>
        <taxon>Nitrosomonadaceae</taxon>
        <taxon>Nitrosomonas</taxon>
    </lineage>
</organism>
<evidence type="ECO:0000313" key="2">
    <source>
        <dbReference type="EMBL" id="TYP83901.1"/>
    </source>
</evidence>
<name>A0A0F7KDQ7_9PROT</name>
<evidence type="ECO:0000313" key="4">
    <source>
        <dbReference type="Proteomes" id="UP000324176"/>
    </source>
</evidence>
<dbReference type="Proteomes" id="UP000324176">
    <property type="component" value="Unassembled WGS sequence"/>
</dbReference>
<proteinExistence type="predicted"/>
<reference evidence="3" key="1">
    <citation type="submission" date="2015-05" db="EMBL/GenBank/DDBJ databases">
        <title>Draft genome of Nitrosomonas communis strain Nm2.</title>
        <authorList>
            <person name="Kozlowski J.A."/>
            <person name="Kits K.D."/>
            <person name="Stein L.Y."/>
        </authorList>
    </citation>
    <scope>NUCLEOTIDE SEQUENCE [LARGE SCALE GENOMIC DNA]</scope>
    <source>
        <strain evidence="3">Nm2</strain>
    </source>
</reference>